<sequence>MNRKNKFWVLSSGGAHRRIARRLGLAFEVSLAFFLQNINVEQFTLNNSQARPEDDFSTRLYLGSTSEKLP</sequence>
<organism evidence="1 2">
    <name type="scientific">Araneus ventricosus</name>
    <name type="common">Orbweaver spider</name>
    <name type="synonym">Epeira ventricosa</name>
    <dbReference type="NCBI Taxonomy" id="182803"/>
    <lineage>
        <taxon>Eukaryota</taxon>
        <taxon>Metazoa</taxon>
        <taxon>Ecdysozoa</taxon>
        <taxon>Arthropoda</taxon>
        <taxon>Chelicerata</taxon>
        <taxon>Arachnida</taxon>
        <taxon>Araneae</taxon>
        <taxon>Araneomorphae</taxon>
        <taxon>Entelegynae</taxon>
        <taxon>Araneoidea</taxon>
        <taxon>Araneidae</taxon>
        <taxon>Araneus</taxon>
    </lineage>
</organism>
<dbReference type="EMBL" id="BGPR01000099">
    <property type="protein sequence ID" value="GBL94068.1"/>
    <property type="molecule type" value="Genomic_DNA"/>
</dbReference>
<reference evidence="1 2" key="1">
    <citation type="journal article" date="2019" name="Sci. Rep.">
        <title>Orb-weaving spider Araneus ventricosus genome elucidates the spidroin gene catalogue.</title>
        <authorList>
            <person name="Kono N."/>
            <person name="Nakamura H."/>
            <person name="Ohtoshi R."/>
            <person name="Moran D.A.P."/>
            <person name="Shinohara A."/>
            <person name="Yoshida Y."/>
            <person name="Fujiwara M."/>
            <person name="Mori M."/>
            <person name="Tomita M."/>
            <person name="Arakawa K."/>
        </authorList>
    </citation>
    <scope>NUCLEOTIDE SEQUENCE [LARGE SCALE GENOMIC DNA]</scope>
</reference>
<evidence type="ECO:0000313" key="2">
    <source>
        <dbReference type="Proteomes" id="UP000499080"/>
    </source>
</evidence>
<gene>
    <name evidence="1" type="ORF">AVEN_185032_1</name>
</gene>
<dbReference type="Proteomes" id="UP000499080">
    <property type="component" value="Unassembled WGS sequence"/>
</dbReference>
<accession>A0A4Y2BPS7</accession>
<dbReference type="AlphaFoldDB" id="A0A4Y2BPS7"/>
<proteinExistence type="predicted"/>
<name>A0A4Y2BPS7_ARAVE</name>
<protein>
    <submittedName>
        <fullName evidence="1">Uncharacterized protein</fullName>
    </submittedName>
</protein>
<comment type="caution">
    <text evidence="1">The sequence shown here is derived from an EMBL/GenBank/DDBJ whole genome shotgun (WGS) entry which is preliminary data.</text>
</comment>
<evidence type="ECO:0000313" key="1">
    <source>
        <dbReference type="EMBL" id="GBL94068.1"/>
    </source>
</evidence>
<keyword evidence="2" id="KW-1185">Reference proteome</keyword>